<dbReference type="Proteomes" id="UP000321304">
    <property type="component" value="Unassembled WGS sequence"/>
</dbReference>
<keyword evidence="2" id="KW-1133">Transmembrane helix</keyword>
<evidence type="ECO:0000313" key="3">
    <source>
        <dbReference type="EMBL" id="TWC01310.1"/>
    </source>
</evidence>
<gene>
    <name evidence="3" type="ORF">FBZ93_104589</name>
</gene>
<evidence type="ECO:0000256" key="2">
    <source>
        <dbReference type="SAM" id="Phobius"/>
    </source>
</evidence>
<accession>A0A560M1F4</accession>
<protein>
    <submittedName>
        <fullName evidence="3">RDD family protein</fullName>
    </submittedName>
</protein>
<sequence length="782" mass="84416">MLVPVSWGEEYFLREDWTGCAALKRRVKFAFSRKPSARQRTVNSRELQQLATATELRHHAAAACPGRLWDRGRAPGEPILFGSFVLSDLATDSPLQIVEGVARERGGFWRRVTAFAIDLAIATLLLQVLAFALYPATGGRVQFPGGFMLLTCDKLAAVPAGFEVPTDFVPTAISDCRQGLFQLTSARVLYLTKVTQNGGFTTTRQITYLRDAEGKPVAEPILGLFWLPLFFVLRLLFDRRGGTPGRRLLGLRLADAAHPPPSSAVLRRYLMQALPLAPYVAGPLLLSQFGVRITPLGEAWWMVMILPTMCGGIGALIALHHVIYRKEAFYDSFAQTSVLRIDGANAVVRSAAVLPLLPPPLPGVVPDQVEPALRDVSDQAEQAVADALDVAQASAAAPRPSMALPPPLPRRANYLVRHWRGELSLPVSYWVNGTALGAGLGVAIAVVGHLLNERGSEYLVLWLVSVIAIWASIVLLRIWVTVGVWRAASRYQARGKSFWGGAAKVVSALGMVYVAYSCAFVGAPQIAGVYEIVAGDARVGPHQFRVLADGRGLEFTGGITFGVARELETFLNAMGSLRTVQLNSIGGRMREAQKMSDLIKARGLTTYVTQSCLSACTVVFLGGKERVLLAKSGKLGFHQTSFRGMTALDRQVAIETEIVRLQGFGLSRAFAERVTATPPSGMWYPDQDELLREKVATRLYIPQSKKPAGGSAPAATATPQASATDGSATAAGGDRVFPTPGQPLQMESGTYQTGRAFIPAEVMKRLTAKPAAKTTTTEAQKN</sequence>
<feature type="region of interest" description="Disordered" evidence="1">
    <location>
        <begin position="703"/>
        <end position="752"/>
    </location>
</feature>
<feature type="compositionally biased region" description="Low complexity" evidence="1">
    <location>
        <begin position="704"/>
        <end position="734"/>
    </location>
</feature>
<evidence type="ECO:0000313" key="4">
    <source>
        <dbReference type="Proteomes" id="UP000321304"/>
    </source>
</evidence>
<name>A0A560M1F4_9BRAD</name>
<keyword evidence="4" id="KW-1185">Reference proteome</keyword>
<evidence type="ECO:0000256" key="1">
    <source>
        <dbReference type="SAM" id="MobiDB-lite"/>
    </source>
</evidence>
<dbReference type="GO" id="GO:0016020">
    <property type="term" value="C:membrane"/>
    <property type="evidence" value="ECO:0007669"/>
    <property type="project" value="UniProtKB-SubCell"/>
</dbReference>
<feature type="transmembrane region" description="Helical" evidence="2">
    <location>
        <begin position="427"/>
        <end position="447"/>
    </location>
</feature>
<feature type="transmembrane region" description="Helical" evidence="2">
    <location>
        <begin position="459"/>
        <end position="485"/>
    </location>
</feature>
<dbReference type="SUPFAM" id="SSF52096">
    <property type="entry name" value="ClpP/crotonase"/>
    <property type="match status" value="1"/>
</dbReference>
<reference evidence="3 4" key="1">
    <citation type="submission" date="2019-06" db="EMBL/GenBank/DDBJ databases">
        <title>Genomic Encyclopedia of Type Strains, Phase IV (KMG-V): Genome sequencing to study the core and pangenomes of soil and plant-associated prokaryotes.</title>
        <authorList>
            <person name="Whitman W."/>
        </authorList>
    </citation>
    <scope>NUCLEOTIDE SEQUENCE [LARGE SCALE GENOMIC DNA]</scope>
    <source>
        <strain evidence="3 4">BR 10355</strain>
    </source>
</reference>
<feature type="transmembrane region" description="Helical" evidence="2">
    <location>
        <begin position="299"/>
        <end position="319"/>
    </location>
</feature>
<dbReference type="Gene3D" id="3.90.226.10">
    <property type="entry name" value="2-enoyl-CoA Hydratase, Chain A, domain 1"/>
    <property type="match status" value="1"/>
</dbReference>
<dbReference type="InterPro" id="IPR029045">
    <property type="entry name" value="ClpP/crotonase-like_dom_sf"/>
</dbReference>
<dbReference type="EMBL" id="VITY01000004">
    <property type="protein sequence ID" value="TWC01310.1"/>
    <property type="molecule type" value="Genomic_DNA"/>
</dbReference>
<keyword evidence="2" id="KW-0472">Membrane</keyword>
<feature type="transmembrane region" description="Helical" evidence="2">
    <location>
        <begin position="276"/>
        <end position="293"/>
    </location>
</feature>
<comment type="caution">
    <text evidence="3">The sequence shown here is derived from an EMBL/GenBank/DDBJ whole genome shotgun (WGS) entry which is preliminary data.</text>
</comment>
<dbReference type="AlphaFoldDB" id="A0A560M1F4"/>
<organism evidence="3 4">
    <name type="scientific">Bradyrhizobium macuxiense</name>
    <dbReference type="NCBI Taxonomy" id="1755647"/>
    <lineage>
        <taxon>Bacteria</taxon>
        <taxon>Pseudomonadati</taxon>
        <taxon>Pseudomonadota</taxon>
        <taxon>Alphaproteobacteria</taxon>
        <taxon>Hyphomicrobiales</taxon>
        <taxon>Nitrobacteraceae</taxon>
        <taxon>Bradyrhizobium</taxon>
    </lineage>
</organism>
<feature type="transmembrane region" description="Helical" evidence="2">
    <location>
        <begin position="217"/>
        <end position="237"/>
    </location>
</feature>
<proteinExistence type="predicted"/>
<feature type="transmembrane region" description="Helical" evidence="2">
    <location>
        <begin position="112"/>
        <end position="134"/>
    </location>
</feature>
<feature type="transmembrane region" description="Helical" evidence="2">
    <location>
        <begin position="497"/>
        <end position="516"/>
    </location>
</feature>
<keyword evidence="2" id="KW-0812">Transmembrane</keyword>